<dbReference type="Pfam" id="PF02361">
    <property type="entry name" value="CbiQ"/>
    <property type="match status" value="1"/>
</dbReference>
<dbReference type="GO" id="GO:0005886">
    <property type="term" value="C:plasma membrane"/>
    <property type="evidence" value="ECO:0007669"/>
    <property type="project" value="UniProtKB-ARBA"/>
</dbReference>
<feature type="transmembrane region" description="Helical" evidence="6">
    <location>
        <begin position="215"/>
        <end position="233"/>
    </location>
</feature>
<dbReference type="EMBL" id="VUMB01000026">
    <property type="protein sequence ID" value="MSS41132.1"/>
    <property type="molecule type" value="Genomic_DNA"/>
</dbReference>
<keyword evidence="3 6" id="KW-0812">Transmembrane</keyword>
<dbReference type="PANTHER" id="PTHR34857">
    <property type="entry name" value="SLL0384 PROTEIN"/>
    <property type="match status" value="1"/>
</dbReference>
<evidence type="ECO:0000256" key="6">
    <source>
        <dbReference type="SAM" id="Phobius"/>
    </source>
</evidence>
<dbReference type="AlphaFoldDB" id="A0A844F4D1"/>
<feature type="transmembrane region" description="Helical" evidence="6">
    <location>
        <begin position="174"/>
        <end position="194"/>
    </location>
</feature>
<evidence type="ECO:0000256" key="2">
    <source>
        <dbReference type="ARBA" id="ARBA00022475"/>
    </source>
</evidence>
<dbReference type="Proteomes" id="UP000462363">
    <property type="component" value="Unassembled WGS sequence"/>
</dbReference>
<accession>A0A844F4D1</accession>
<reference evidence="7 8" key="1">
    <citation type="submission" date="2019-08" db="EMBL/GenBank/DDBJ databases">
        <title>In-depth cultivation of the pig gut microbiome towards novel bacterial diversity and tailored functional studies.</title>
        <authorList>
            <person name="Wylensek D."/>
            <person name="Hitch T.C.A."/>
            <person name="Clavel T."/>
        </authorList>
    </citation>
    <scope>NUCLEOTIDE SEQUENCE [LARGE SCALE GENOMIC DNA]</scope>
    <source>
        <strain evidence="7 8">BL-389-WT-3D</strain>
    </source>
</reference>
<keyword evidence="2" id="KW-1003">Cell membrane</keyword>
<evidence type="ECO:0000313" key="8">
    <source>
        <dbReference type="Proteomes" id="UP000462363"/>
    </source>
</evidence>
<keyword evidence="5 6" id="KW-0472">Membrane</keyword>
<comment type="subcellular location">
    <subcellularLocation>
        <location evidence="1">Membrane</location>
        <topology evidence="1">Multi-pass membrane protein</topology>
    </subcellularLocation>
</comment>
<sequence>MSTRYASNGLLDPRSKLAVFIAACFSAFSGLTHPQEFAMLGLCIAVNLLCQKWKRAFFICLIFWLMLLCDLFLAPRLSGIPQNMIMLLCHLCRFILPLLSAFYIVTHSSKIGEYISAFTQMHLPNEVIIPMAVMLRFVPTIQEEWQIVNQALRLRGMALTWKNILRRPVQMMEYMLVPFLLQCSVIVDEMTAAVMARGFDRDTPRSSYIEVRMKILDWCIVMVSAGLLVWNLFF</sequence>
<evidence type="ECO:0000256" key="3">
    <source>
        <dbReference type="ARBA" id="ARBA00022692"/>
    </source>
</evidence>
<feature type="transmembrane region" description="Helical" evidence="6">
    <location>
        <begin position="56"/>
        <end position="73"/>
    </location>
</feature>
<keyword evidence="4 6" id="KW-1133">Transmembrane helix</keyword>
<evidence type="ECO:0000256" key="5">
    <source>
        <dbReference type="ARBA" id="ARBA00023136"/>
    </source>
</evidence>
<dbReference type="InterPro" id="IPR003339">
    <property type="entry name" value="ABC/ECF_trnsptr_transmembrane"/>
</dbReference>
<feature type="transmembrane region" description="Helical" evidence="6">
    <location>
        <begin position="85"/>
        <end position="105"/>
    </location>
</feature>
<evidence type="ECO:0000313" key="7">
    <source>
        <dbReference type="EMBL" id="MSS41132.1"/>
    </source>
</evidence>
<evidence type="ECO:0000256" key="1">
    <source>
        <dbReference type="ARBA" id="ARBA00004141"/>
    </source>
</evidence>
<dbReference type="RefSeq" id="WP_154322091.1">
    <property type="nucleotide sequence ID" value="NZ_CP045695.1"/>
</dbReference>
<organism evidence="7 8">
    <name type="scientific">Clostridium scindens (strain JCM 10418 / VPI 12708)</name>
    <dbReference type="NCBI Taxonomy" id="29347"/>
    <lineage>
        <taxon>Bacteria</taxon>
        <taxon>Bacillati</taxon>
        <taxon>Bacillota</taxon>
        <taxon>Clostridia</taxon>
        <taxon>Lachnospirales</taxon>
        <taxon>Lachnospiraceae</taxon>
    </lineage>
</organism>
<proteinExistence type="predicted"/>
<dbReference type="InterPro" id="IPR051611">
    <property type="entry name" value="ECF_transporter_component"/>
</dbReference>
<name>A0A844F4D1_CLOSV</name>
<protein>
    <submittedName>
        <fullName evidence="7">Energy-coupling factor transporter transmembrane protein EcfT</fullName>
    </submittedName>
</protein>
<gene>
    <name evidence="7" type="ORF">FYJ37_12420</name>
</gene>
<dbReference type="CDD" id="cd16914">
    <property type="entry name" value="EcfT"/>
    <property type="match status" value="1"/>
</dbReference>
<dbReference type="PANTHER" id="PTHR34857:SF2">
    <property type="entry name" value="SLL0384 PROTEIN"/>
    <property type="match status" value="1"/>
</dbReference>
<evidence type="ECO:0000256" key="4">
    <source>
        <dbReference type="ARBA" id="ARBA00022989"/>
    </source>
</evidence>
<comment type="caution">
    <text evidence="7">The sequence shown here is derived from an EMBL/GenBank/DDBJ whole genome shotgun (WGS) entry which is preliminary data.</text>
</comment>